<evidence type="ECO:0000313" key="2">
    <source>
        <dbReference type="Proteomes" id="UP000463860"/>
    </source>
</evidence>
<sequence length="225" mass="23262">MAPIPPPIAPPIPVPRPGAINVPIIAPSLAPPIPPPIAPTLSPTAFVLSSAVAISNREEPIARGVATLPKNLPALPNPPRTLLPIPAPFSPFAPSTALAPTPIAESLATLPTFLIPWNHPPEPLPAENASLADFKNPPPAVTPPPVLKVERVPFLIKLDKPPIEPDVASETAIAPKPAPNAYNAGGSAPNLELVSLKMSPISLICEACFSVTASERLAVPSLEFA</sequence>
<reference evidence="1" key="1">
    <citation type="submission" date="2020-12" db="EMBL/GenBank/DDBJ databases">
        <title>Comparison of Enterococcus faecalis Biofilm Removal Efficiency Among Bacteriophage PBEF129, Its Endolysin, and Cefotaxime.</title>
        <authorList>
            <person name="Myung H."/>
            <person name="Oh H."/>
            <person name="Hwang Y."/>
            <person name="Hong H."/>
        </authorList>
    </citation>
    <scope>NUCLEOTIDE SEQUENCE</scope>
</reference>
<organism evidence="1 2">
    <name type="scientific">Enterococcus phage PBEF129</name>
    <dbReference type="NCBI Taxonomy" id="2696337"/>
    <lineage>
        <taxon>Viruses</taxon>
        <taxon>Duplodnaviria</taxon>
        <taxon>Heunggongvirae</taxon>
        <taxon>Uroviricota</taxon>
        <taxon>Caudoviricetes</taxon>
        <taxon>Herelleviridae</taxon>
        <taxon>Brockvirinae</taxon>
        <taxon>Kochikohdavirus</taxon>
        <taxon>Kochikohdavirus ECP3</taxon>
    </lineage>
</organism>
<name>A0A7T3JEJ5_9CAUD</name>
<dbReference type="Proteomes" id="UP000463860">
    <property type="component" value="Segment"/>
</dbReference>
<accession>A0A7T3JEJ5</accession>
<protein>
    <submittedName>
        <fullName evidence="1">Uncharacterized protein</fullName>
    </submittedName>
</protein>
<dbReference type="EMBL" id="MN854830">
    <property type="protein sequence ID" value="QPW37216.1"/>
    <property type="molecule type" value="Genomic_DNA"/>
</dbReference>
<evidence type="ECO:0000313" key="1">
    <source>
        <dbReference type="EMBL" id="QPW37216.1"/>
    </source>
</evidence>
<proteinExistence type="predicted"/>
<keyword evidence="2" id="KW-1185">Reference proteome</keyword>